<feature type="region of interest" description="Disordered" evidence="1">
    <location>
        <begin position="449"/>
        <end position="468"/>
    </location>
</feature>
<name>H3NPD7_9FIRM</name>
<dbReference type="OrthoDB" id="1641671at2"/>
<dbReference type="Pfam" id="PF05133">
    <property type="entry name" value="SPP1_portal"/>
    <property type="match status" value="1"/>
</dbReference>
<gene>
    <name evidence="2" type="ORF">HMPREF9709_01198</name>
</gene>
<evidence type="ECO:0000256" key="1">
    <source>
        <dbReference type="SAM" id="MobiDB-lite"/>
    </source>
</evidence>
<proteinExistence type="predicted"/>
<dbReference type="eggNOG" id="ENOG502Z88Q">
    <property type="taxonomic scope" value="Bacteria"/>
</dbReference>
<sequence length="468" mass="54030">MFDKVKSFFRRIYTMIFPVESVDKALNIKIPVNAEMGRAIQRWKDIYLNKAKYIKSGDKTMELPAAIASELARLTTIEMKSEITVSNNTENKLNDFYQIIVEKLRVQTEYAIAMGGLMLKPYLDDNKISVEFVKADRFVPVGFTDGEMTSVIFIEQFIEGDNTYTRLELHELAGINYYVTNRAYKKGPKDYGETPLGREIKLSSVGEWKGLEENIVIENVEKPLFSYFKMPFANNIDPDSNLGVSVYSKAESLIQEASEMWNRINWEYKAKEVALEVSETMIKDNKFPEGKERLFRKYSIDKQGDDTFYNVYSPEIRDSSHYNGLNKILQRVEFNCGLAYGTLSDVQEVEKTAEEIKTSKQRSYTTISDIQKSLQIALEQLVYGMCIFAKFYNIGKFDDYEISFEWDDSIIVDRKTDANLMLQELAAGLIKPEYYLMYRYGVTESQAKEMLPNSENTQTDYEVDDSDA</sequence>
<keyword evidence="3" id="KW-1185">Reference proteome</keyword>
<dbReference type="EMBL" id="AGEI01000023">
    <property type="protein sequence ID" value="EHR33450.1"/>
    <property type="molecule type" value="Genomic_DNA"/>
</dbReference>
<dbReference type="InterPro" id="IPR021145">
    <property type="entry name" value="Portal_protein_SPP1_Gp6-like"/>
</dbReference>
<reference evidence="2 3" key="1">
    <citation type="submission" date="2012-01" db="EMBL/GenBank/DDBJ databases">
        <title>The Genome Sequence of Helcococcus kunzii ATCC 51366.</title>
        <authorList>
            <consortium name="The Broad Institute Genome Sequencing Platform"/>
            <person name="Earl A."/>
            <person name="Ward D."/>
            <person name="Feldgarden M."/>
            <person name="Gevers D."/>
            <person name="Huys G."/>
            <person name="Young S.K."/>
            <person name="Zeng Q."/>
            <person name="Gargeya S."/>
            <person name="Fitzgerald M."/>
            <person name="Haas B."/>
            <person name="Abouelleil A."/>
            <person name="Alvarado L."/>
            <person name="Arachchi H.M."/>
            <person name="Berlin A."/>
            <person name="Chapman S.B."/>
            <person name="Gearin G."/>
            <person name="Goldberg J."/>
            <person name="Griggs A."/>
            <person name="Gujja S."/>
            <person name="Hansen M."/>
            <person name="Heiman D."/>
            <person name="Howarth C."/>
            <person name="Larimer J."/>
            <person name="Lui A."/>
            <person name="MacDonald P.J.P."/>
            <person name="McCowen C."/>
            <person name="Montmayeur A."/>
            <person name="Murphy C."/>
            <person name="Neiman D."/>
            <person name="Pearson M."/>
            <person name="Priest M."/>
            <person name="Roberts A."/>
            <person name="Saif S."/>
            <person name="Shea T."/>
            <person name="Sisk P."/>
            <person name="Stolte C."/>
            <person name="Sykes S."/>
            <person name="Wortman J."/>
            <person name="Nusbaum C."/>
            <person name="Birren B."/>
        </authorList>
    </citation>
    <scope>NUCLEOTIDE SEQUENCE [LARGE SCALE GENOMIC DNA]</scope>
    <source>
        <strain evidence="2 3">ATCC 51366</strain>
    </source>
</reference>
<dbReference type="AlphaFoldDB" id="H3NPD7"/>
<dbReference type="HOGENOM" id="CLU_042280_0_0_9"/>
<dbReference type="GeneID" id="96999178"/>
<dbReference type="RefSeq" id="WP_005398713.1">
    <property type="nucleotide sequence ID" value="NZ_JH601088.1"/>
</dbReference>
<evidence type="ECO:0000313" key="2">
    <source>
        <dbReference type="EMBL" id="EHR33450.1"/>
    </source>
</evidence>
<comment type="caution">
    <text evidence="2">The sequence shown here is derived from an EMBL/GenBank/DDBJ whole genome shotgun (WGS) entry which is preliminary data.</text>
</comment>
<evidence type="ECO:0000313" key="3">
    <source>
        <dbReference type="Proteomes" id="UP000004191"/>
    </source>
</evidence>
<dbReference type="PATRIC" id="fig|883114.3.peg.1189"/>
<dbReference type="STRING" id="883114.HMPREF9709_01198"/>
<dbReference type="Proteomes" id="UP000004191">
    <property type="component" value="Unassembled WGS sequence"/>
</dbReference>
<accession>H3NPD7</accession>
<protein>
    <submittedName>
        <fullName evidence="2">A118 family phage portal protein, putative</fullName>
    </submittedName>
</protein>
<organism evidence="2 3">
    <name type="scientific">Helcococcus kunzii ATCC 51366</name>
    <dbReference type="NCBI Taxonomy" id="883114"/>
    <lineage>
        <taxon>Bacteria</taxon>
        <taxon>Bacillati</taxon>
        <taxon>Bacillota</taxon>
        <taxon>Tissierellia</taxon>
        <taxon>Tissierellales</taxon>
        <taxon>Peptoniphilaceae</taxon>
        <taxon>Helcococcus</taxon>
    </lineage>
</organism>